<dbReference type="GO" id="GO:0005634">
    <property type="term" value="C:nucleus"/>
    <property type="evidence" value="ECO:0007669"/>
    <property type="project" value="UniProtKB-SubCell"/>
</dbReference>
<feature type="region of interest" description="Disordered" evidence="4">
    <location>
        <begin position="392"/>
        <end position="429"/>
    </location>
</feature>
<organism evidence="8">
    <name type="scientific">Echinostoma caproni</name>
    <dbReference type="NCBI Taxonomy" id="27848"/>
    <lineage>
        <taxon>Eukaryota</taxon>
        <taxon>Metazoa</taxon>
        <taxon>Spiralia</taxon>
        <taxon>Lophotrochozoa</taxon>
        <taxon>Platyhelminthes</taxon>
        <taxon>Trematoda</taxon>
        <taxon>Digenea</taxon>
        <taxon>Plagiorchiida</taxon>
        <taxon>Echinostomata</taxon>
        <taxon>Echinostomatoidea</taxon>
        <taxon>Echinostomatidae</taxon>
        <taxon>Echinostoma</taxon>
    </lineage>
</organism>
<dbReference type="AlphaFoldDB" id="A0A183ADY0"/>
<protein>
    <submittedName>
        <fullName evidence="8">ETS domain-containing protein</fullName>
    </submittedName>
</protein>
<reference evidence="6 7" key="2">
    <citation type="submission" date="2018-11" db="EMBL/GenBank/DDBJ databases">
        <authorList>
            <consortium name="Pathogen Informatics"/>
        </authorList>
    </citation>
    <scope>NUCLEOTIDE SEQUENCE [LARGE SCALE GENOMIC DNA]</scope>
    <source>
        <strain evidence="6 7">Egypt</strain>
    </source>
</reference>
<dbReference type="Gene3D" id="1.10.10.10">
    <property type="entry name" value="Winged helix-like DNA-binding domain superfamily/Winged helix DNA-binding domain"/>
    <property type="match status" value="1"/>
</dbReference>
<feature type="compositionally biased region" description="Polar residues" evidence="4">
    <location>
        <begin position="182"/>
        <end position="197"/>
    </location>
</feature>
<dbReference type="SMART" id="SM00413">
    <property type="entry name" value="ETS"/>
    <property type="match status" value="1"/>
</dbReference>
<dbReference type="WBParaSite" id="ECPE_0000517701-mRNA-1">
    <property type="protein sequence ID" value="ECPE_0000517701-mRNA-1"/>
    <property type="gene ID" value="ECPE_0000517701"/>
</dbReference>
<evidence type="ECO:0000256" key="2">
    <source>
        <dbReference type="ARBA" id="ARBA00023125"/>
    </source>
</evidence>
<dbReference type="PANTHER" id="PTHR11849">
    <property type="entry name" value="ETS"/>
    <property type="match status" value="1"/>
</dbReference>
<dbReference type="InterPro" id="IPR036390">
    <property type="entry name" value="WH_DNA-bd_sf"/>
</dbReference>
<dbReference type="InterPro" id="IPR046328">
    <property type="entry name" value="ETS_fam"/>
</dbReference>
<sequence length="554" mass="61914">MTSGMYAIVEETMPHLGSMLNCDAFRWMNRILEDSAATQSRNSDQFASTGLHHSAYFGADLWPQNVFDENKCKESGFDLQSFSRILALNNLIRSLSSSGTSPMPNEEFLRTLLLVEMYKYQAEMLQKSNSTNELDHMDTSIRSPYQFPNISATNNIPVTNTPTNPIFPPFGLTNFTDWTSADFQQRNNNHPSHQQHPQLHDPEPHQSRSNFSNSPKDSSAPGIPFTGSPVHNPTSPTNSLINPLEQLNMAFLSAAAVAMASAVTASSAASSSISPTGTSPMDDVHDSEFPTAQTIPVNLTLPHAPKLEKSLSVDNSPMTRHQLDLDLRIPPPTSHSLSLSKRFSSFSSSSNSSSRFGPRRIKRSTSLSPSSESFHAKRIMLENGKFTDPFRCGLDSVNRNQNESPTDRTGETPNQPISSELSDDLRPRWKPTLGHRPSYRLSQFLRHLLNSPECNPDLICWVDRSRNTFKLVNSAAVARLWGAHKQKPNMNYETMGRAMRYYYAQNILRKVKGQRLVYQFLQDVDTPSNGDKRHLSGERLPSSKATDPDHQSES</sequence>
<dbReference type="InterPro" id="IPR036388">
    <property type="entry name" value="WH-like_DNA-bd_sf"/>
</dbReference>
<dbReference type="PRINTS" id="PR00454">
    <property type="entry name" value="ETSDOMAIN"/>
</dbReference>
<feature type="domain" description="ETS" evidence="5">
    <location>
        <begin position="439"/>
        <end position="521"/>
    </location>
</feature>
<gene>
    <name evidence="6" type="ORF">ECPE_LOCUS5166</name>
</gene>
<evidence type="ECO:0000256" key="1">
    <source>
        <dbReference type="ARBA" id="ARBA00005562"/>
    </source>
</evidence>
<keyword evidence="3" id="KW-0539">Nucleus</keyword>
<keyword evidence="7" id="KW-1185">Reference proteome</keyword>
<accession>A0A183ADY0</accession>
<evidence type="ECO:0000313" key="6">
    <source>
        <dbReference type="EMBL" id="VDP74725.1"/>
    </source>
</evidence>
<name>A0A183ADY0_9TREM</name>
<feature type="region of interest" description="Disordered" evidence="4">
    <location>
        <begin position="182"/>
        <end position="239"/>
    </location>
</feature>
<dbReference type="InterPro" id="IPR000418">
    <property type="entry name" value="Ets_dom"/>
</dbReference>
<feature type="region of interest" description="Disordered" evidence="4">
    <location>
        <begin position="267"/>
        <end position="288"/>
    </location>
</feature>
<dbReference type="Pfam" id="PF00178">
    <property type="entry name" value="Ets"/>
    <property type="match status" value="1"/>
</dbReference>
<feature type="region of interest" description="Disordered" evidence="4">
    <location>
        <begin position="326"/>
        <end position="373"/>
    </location>
</feature>
<comment type="similarity">
    <text evidence="1 3">Belongs to the ETS family.</text>
</comment>
<evidence type="ECO:0000313" key="7">
    <source>
        <dbReference type="Proteomes" id="UP000272942"/>
    </source>
</evidence>
<dbReference type="EMBL" id="UZAN01042012">
    <property type="protein sequence ID" value="VDP74725.1"/>
    <property type="molecule type" value="Genomic_DNA"/>
</dbReference>
<evidence type="ECO:0000259" key="5">
    <source>
        <dbReference type="PROSITE" id="PS50061"/>
    </source>
</evidence>
<feature type="region of interest" description="Disordered" evidence="4">
    <location>
        <begin position="527"/>
        <end position="554"/>
    </location>
</feature>
<keyword evidence="2 3" id="KW-0238">DNA-binding</keyword>
<dbReference type="GO" id="GO:0030154">
    <property type="term" value="P:cell differentiation"/>
    <property type="evidence" value="ECO:0007669"/>
    <property type="project" value="TreeGrafter"/>
</dbReference>
<comment type="subcellular location">
    <subcellularLocation>
        <location evidence="3">Nucleus</location>
    </subcellularLocation>
</comment>
<feature type="compositionally biased region" description="Polar residues" evidence="4">
    <location>
        <begin position="207"/>
        <end position="217"/>
    </location>
</feature>
<dbReference type="Proteomes" id="UP000272942">
    <property type="component" value="Unassembled WGS sequence"/>
</dbReference>
<dbReference type="GO" id="GO:0043565">
    <property type="term" value="F:sequence-specific DNA binding"/>
    <property type="evidence" value="ECO:0007669"/>
    <property type="project" value="InterPro"/>
</dbReference>
<evidence type="ECO:0000256" key="4">
    <source>
        <dbReference type="SAM" id="MobiDB-lite"/>
    </source>
</evidence>
<evidence type="ECO:0000256" key="3">
    <source>
        <dbReference type="RuleBase" id="RU004019"/>
    </source>
</evidence>
<reference evidence="8" key="1">
    <citation type="submission" date="2016-06" db="UniProtKB">
        <authorList>
            <consortium name="WormBaseParasite"/>
        </authorList>
    </citation>
    <scope>IDENTIFICATION</scope>
</reference>
<feature type="compositionally biased region" description="Polar residues" evidence="4">
    <location>
        <begin position="229"/>
        <end position="239"/>
    </location>
</feature>
<feature type="compositionally biased region" description="Low complexity" evidence="4">
    <location>
        <begin position="334"/>
        <end position="355"/>
    </location>
</feature>
<dbReference type="PANTHER" id="PTHR11849:SF191">
    <property type="entry name" value="ECDYSONE-INDUCED PROTEIN 74EF ISOFORM B"/>
    <property type="match status" value="1"/>
</dbReference>
<dbReference type="SUPFAM" id="SSF46785">
    <property type="entry name" value="Winged helix' DNA-binding domain"/>
    <property type="match status" value="1"/>
</dbReference>
<dbReference type="OrthoDB" id="8196042at2759"/>
<dbReference type="GO" id="GO:0000981">
    <property type="term" value="F:DNA-binding transcription factor activity, RNA polymerase II-specific"/>
    <property type="evidence" value="ECO:0007669"/>
    <property type="project" value="TreeGrafter"/>
</dbReference>
<proteinExistence type="inferred from homology"/>
<feature type="compositionally biased region" description="Polar residues" evidence="4">
    <location>
        <begin position="364"/>
        <end position="373"/>
    </location>
</feature>
<evidence type="ECO:0000313" key="8">
    <source>
        <dbReference type="WBParaSite" id="ECPE_0000517701-mRNA-1"/>
    </source>
</evidence>
<feature type="compositionally biased region" description="Polar residues" evidence="4">
    <location>
        <begin position="411"/>
        <end position="420"/>
    </location>
</feature>
<dbReference type="PROSITE" id="PS50061">
    <property type="entry name" value="ETS_DOMAIN_3"/>
    <property type="match status" value="1"/>
</dbReference>